<feature type="region of interest" description="Disordered" evidence="1">
    <location>
        <begin position="1"/>
        <end position="25"/>
    </location>
</feature>
<dbReference type="AlphaFoldDB" id="A0A7Y0E0Q9"/>
<evidence type="ECO:0000256" key="1">
    <source>
        <dbReference type="SAM" id="MobiDB-lite"/>
    </source>
</evidence>
<dbReference type="RefSeq" id="WP_169624631.1">
    <property type="nucleotide sequence ID" value="NZ_JABBNT010000002.1"/>
</dbReference>
<feature type="region of interest" description="Disordered" evidence="1">
    <location>
        <begin position="56"/>
        <end position="97"/>
    </location>
</feature>
<keyword evidence="2" id="KW-0472">Membrane</keyword>
<keyword evidence="5" id="KW-1185">Reference proteome</keyword>
<keyword evidence="2" id="KW-1133">Transmembrane helix</keyword>
<gene>
    <name evidence="4" type="ORF">HH303_07615</name>
</gene>
<evidence type="ECO:0000313" key="5">
    <source>
        <dbReference type="Proteomes" id="UP000539372"/>
    </source>
</evidence>
<protein>
    <submittedName>
        <fullName evidence="4">DotU family type IV/VI secretion system protein</fullName>
    </submittedName>
</protein>
<evidence type="ECO:0000259" key="3">
    <source>
        <dbReference type="Pfam" id="PF09850"/>
    </source>
</evidence>
<name>A0A7Y0E0Q9_9PROT</name>
<dbReference type="Proteomes" id="UP000539372">
    <property type="component" value="Unassembled WGS sequence"/>
</dbReference>
<feature type="transmembrane region" description="Helical" evidence="2">
    <location>
        <begin position="283"/>
        <end position="302"/>
    </location>
</feature>
<dbReference type="EMBL" id="JABBNT010000002">
    <property type="protein sequence ID" value="NMM44341.1"/>
    <property type="molecule type" value="Genomic_DNA"/>
</dbReference>
<dbReference type="InterPro" id="IPR017732">
    <property type="entry name" value="T4/T6SS_DotU"/>
</dbReference>
<dbReference type="Gene3D" id="1.25.40.590">
    <property type="entry name" value="Type IV / VI secretion system, DotU"/>
    <property type="match status" value="1"/>
</dbReference>
<keyword evidence="2" id="KW-0812">Transmembrane</keyword>
<dbReference type="PANTHER" id="PTHR38033:SF1">
    <property type="entry name" value="DOTU FAMILY TYPE IV_VI SECRETION SYSTEM PROTEIN"/>
    <property type="match status" value="1"/>
</dbReference>
<proteinExistence type="predicted"/>
<feature type="compositionally biased region" description="Pro residues" evidence="1">
    <location>
        <begin position="76"/>
        <end position="91"/>
    </location>
</feature>
<sequence>MAAPTGSMGNAGQGMTGGGGLGAAARGAGGYVVEQFREFYEELKRLRDAALISGRAMPEPKAKKPFQKPMPLGGAKPPPLPGLSAAPPPLPGDAAPEEEAADDFDADLYARHGGLTAEEALRKLQTLLEMQALEAGRRGGDYGVLYYKEAQYVMAALADEIFLSLDWPGRTAWRNDLLETRLFGSYNAGEAFYKRLDVLLHSGDRVQAEVAVVYLLALTLGFRGRYAGNRDTGRIADYKRQLYYYIYQKRPDLAEVSHRMVPEAYQHTESMSSARLLPSPTRWIWLFAAAVVAYIVVAHFVYMDVLAPLLAVLERGGH</sequence>
<feature type="domain" description="Type IV / VI secretion system DotU" evidence="3">
    <location>
        <begin position="126"/>
        <end position="298"/>
    </location>
</feature>
<evidence type="ECO:0000313" key="4">
    <source>
        <dbReference type="EMBL" id="NMM44341.1"/>
    </source>
</evidence>
<accession>A0A7Y0E0Q9</accession>
<organism evidence="4 5">
    <name type="scientific">Pacificispira spongiicola</name>
    <dbReference type="NCBI Taxonomy" id="2729598"/>
    <lineage>
        <taxon>Bacteria</taxon>
        <taxon>Pseudomonadati</taxon>
        <taxon>Pseudomonadota</taxon>
        <taxon>Alphaproteobacteria</taxon>
        <taxon>Rhodospirillales</taxon>
        <taxon>Rhodospirillaceae</taxon>
        <taxon>Pacificispira</taxon>
    </lineage>
</organism>
<evidence type="ECO:0000256" key="2">
    <source>
        <dbReference type="SAM" id="Phobius"/>
    </source>
</evidence>
<dbReference type="InterPro" id="IPR038522">
    <property type="entry name" value="T4/T6SS_DotU_sf"/>
</dbReference>
<feature type="compositionally biased region" description="Gly residues" evidence="1">
    <location>
        <begin position="9"/>
        <end position="25"/>
    </location>
</feature>
<comment type="caution">
    <text evidence="4">The sequence shown here is derived from an EMBL/GenBank/DDBJ whole genome shotgun (WGS) entry which is preliminary data.</text>
</comment>
<reference evidence="4 5" key="1">
    <citation type="submission" date="2020-04" db="EMBL/GenBank/DDBJ databases">
        <title>Rhodospirillaceae bacterium KN72 isolated from deep sea.</title>
        <authorList>
            <person name="Zhang D.-C."/>
        </authorList>
    </citation>
    <scope>NUCLEOTIDE SEQUENCE [LARGE SCALE GENOMIC DNA]</scope>
    <source>
        <strain evidence="4 5">KN72</strain>
    </source>
</reference>
<dbReference type="PANTHER" id="PTHR38033">
    <property type="entry name" value="MEMBRANE PROTEIN-RELATED"/>
    <property type="match status" value="1"/>
</dbReference>
<dbReference type="Pfam" id="PF09850">
    <property type="entry name" value="DotU"/>
    <property type="match status" value="1"/>
</dbReference>